<dbReference type="GO" id="GO:0003911">
    <property type="term" value="F:DNA ligase (NAD+) activity"/>
    <property type="evidence" value="ECO:0007669"/>
    <property type="project" value="UniProtKB-UniRule"/>
</dbReference>
<comment type="function">
    <text evidence="1 14">DNA ligase that catalyzes the formation of phosphodiester linkages between 5'-phosphoryl and 3'-hydroxyl groups in double-stranded DNA using NAD as a coenzyme and as the energy source for the reaction. It is essential for DNA replication and repair of damaged DNA.</text>
</comment>
<keyword evidence="18" id="KW-1185">Reference proteome</keyword>
<comment type="cofactor">
    <cofactor evidence="14">
        <name>Mg(2+)</name>
        <dbReference type="ChEBI" id="CHEBI:18420"/>
    </cofactor>
    <cofactor evidence="14">
        <name>Mn(2+)</name>
        <dbReference type="ChEBI" id="CHEBI:29035"/>
    </cofactor>
</comment>
<sequence length="693" mass="76292">MTVPSRGEASRRIAILREELARHEHLYYVLDRPEISDDVYDSLMTELLGLERAWPDLVEPDSPTRRVGGRPVEGFEKVEHAAPMLSLENGFSEEDVRAFLARVERTLGRLPPLSGELKIDGLAVSLLYEEGRFVRGLTRGDGRFGEDVTSNLRTIRSLPLRLREALPGRLEVRGEVYMKKEDFASLNAEREEEELPLFANPRNAAAGSLRQLDPAVTASRRLSVYLYQIVEAPLQGLTSQSAVLERLRELGFPVQPGHALCRDGDEALAYLERWKEERFSLPYVTDGAVLKVDDIAAWETLGATAKTPRWALAFKYPPEEKKTRIREIIVSVGRTGALTPVALLDPVPLSGSVVQRASLHNQDEVDRKDVRIGDRVIVRKAGEIIPEIVAVDVEARDGSERPFRLPERCPVCGASSVRLPGEAVLRCPNRSCPAQLREGLRHFASRGAMDIRGLGEKIVAQLVDRGLVTTLADLYELDREKLLMLERMGEKSASNIIQALETSKKRPLARLLAALGIRYAGARVAEILAQAFGSVEALAAASEETLADVDGVGPVIAASVAAFFADEANRRTLDRLARLGLRTSEARRAASVPLPWEGRRVVFTGELQRATRAEAEERVRALGALPSSSVSAKTFLVVAGEKAGGKLDKARAASAAIVDEETFWRLVGEAEDLFRSTAPEGEKEVTVENHDPR</sequence>
<dbReference type="CDD" id="cd17748">
    <property type="entry name" value="BRCT_DNA_ligase_like"/>
    <property type="match status" value="1"/>
</dbReference>
<dbReference type="AlphaFoldDB" id="A0A9Q7APQ5"/>
<dbReference type="Gene3D" id="6.20.10.30">
    <property type="match status" value="1"/>
</dbReference>
<feature type="binding site" evidence="14">
    <location>
        <position position="116"/>
    </location>
    <ligand>
        <name>NAD(+)</name>
        <dbReference type="ChEBI" id="CHEBI:57540"/>
    </ligand>
</feature>
<evidence type="ECO:0000313" key="18">
    <source>
        <dbReference type="Proteomes" id="UP000671879"/>
    </source>
</evidence>
<dbReference type="Gene3D" id="1.10.287.610">
    <property type="entry name" value="Helix hairpin bin"/>
    <property type="match status" value="1"/>
</dbReference>
<dbReference type="GO" id="GO:0046872">
    <property type="term" value="F:metal ion binding"/>
    <property type="evidence" value="ECO:0007669"/>
    <property type="project" value="UniProtKB-KW"/>
</dbReference>
<dbReference type="GO" id="GO:0005829">
    <property type="term" value="C:cytosol"/>
    <property type="evidence" value="ECO:0007669"/>
    <property type="project" value="TreeGrafter"/>
</dbReference>
<dbReference type="EMBL" id="CP072943">
    <property type="protein sequence ID" value="QTX33073.1"/>
    <property type="molecule type" value="Genomic_DNA"/>
</dbReference>
<dbReference type="Gene3D" id="3.40.50.10190">
    <property type="entry name" value="BRCT domain"/>
    <property type="match status" value="1"/>
</dbReference>
<dbReference type="SMART" id="SM00292">
    <property type="entry name" value="BRCT"/>
    <property type="match status" value="1"/>
</dbReference>
<keyword evidence="11 14" id="KW-0234">DNA repair</keyword>
<dbReference type="NCBIfam" id="TIGR00575">
    <property type="entry name" value="dnlj"/>
    <property type="match status" value="1"/>
</dbReference>
<dbReference type="Pfam" id="PF12826">
    <property type="entry name" value="HHH_2"/>
    <property type="match status" value="1"/>
</dbReference>
<dbReference type="InterPro" id="IPR036420">
    <property type="entry name" value="BRCT_dom_sf"/>
</dbReference>
<dbReference type="PROSITE" id="PS01056">
    <property type="entry name" value="DNA_LIGASE_N2"/>
    <property type="match status" value="1"/>
</dbReference>
<feature type="binding site" evidence="14">
    <location>
        <position position="139"/>
    </location>
    <ligand>
        <name>NAD(+)</name>
        <dbReference type="ChEBI" id="CHEBI:57540"/>
    </ligand>
</feature>
<evidence type="ECO:0000256" key="12">
    <source>
        <dbReference type="ARBA" id="ARBA00034005"/>
    </source>
</evidence>
<dbReference type="InterPro" id="IPR013839">
    <property type="entry name" value="DNAligase_adenylation"/>
</dbReference>
<dbReference type="SMART" id="SM00532">
    <property type="entry name" value="LIGANc"/>
    <property type="match status" value="1"/>
</dbReference>
<evidence type="ECO:0000256" key="11">
    <source>
        <dbReference type="ARBA" id="ARBA00023204"/>
    </source>
</evidence>
<evidence type="ECO:0000256" key="2">
    <source>
        <dbReference type="ARBA" id="ARBA00012722"/>
    </source>
</evidence>
<dbReference type="GO" id="GO:0003677">
    <property type="term" value="F:DNA binding"/>
    <property type="evidence" value="ECO:0007669"/>
    <property type="project" value="InterPro"/>
</dbReference>
<dbReference type="SUPFAM" id="SSF52113">
    <property type="entry name" value="BRCT domain"/>
    <property type="match status" value="1"/>
</dbReference>
<dbReference type="PANTHER" id="PTHR23389:SF9">
    <property type="entry name" value="DNA LIGASE"/>
    <property type="match status" value="1"/>
</dbReference>
<evidence type="ECO:0000256" key="9">
    <source>
        <dbReference type="ARBA" id="ARBA00022842"/>
    </source>
</evidence>
<feature type="binding site" evidence="14">
    <location>
        <position position="409"/>
    </location>
    <ligand>
        <name>Zn(2+)</name>
        <dbReference type="ChEBI" id="CHEBI:29105"/>
    </ligand>
</feature>
<dbReference type="InterPro" id="IPR012340">
    <property type="entry name" value="NA-bd_OB-fold"/>
</dbReference>
<name>A0A9Q7APQ5_9BACT</name>
<dbReference type="GO" id="GO:0006281">
    <property type="term" value="P:DNA repair"/>
    <property type="evidence" value="ECO:0007669"/>
    <property type="project" value="UniProtKB-KW"/>
</dbReference>
<evidence type="ECO:0000256" key="7">
    <source>
        <dbReference type="ARBA" id="ARBA00022763"/>
    </source>
</evidence>
<evidence type="ECO:0000256" key="4">
    <source>
        <dbReference type="ARBA" id="ARBA00022598"/>
    </source>
</evidence>
<dbReference type="PROSITE" id="PS01055">
    <property type="entry name" value="DNA_LIGASE_N1"/>
    <property type="match status" value="1"/>
</dbReference>
<evidence type="ECO:0000256" key="13">
    <source>
        <dbReference type="ARBA" id="ARBA00060881"/>
    </source>
</evidence>
<dbReference type="FunFam" id="3.30.470.30:FF:000001">
    <property type="entry name" value="DNA ligase"/>
    <property type="match status" value="1"/>
</dbReference>
<dbReference type="KEGG" id="aram:KAR29_03995"/>
<dbReference type="GO" id="GO:0006260">
    <property type="term" value="P:DNA replication"/>
    <property type="evidence" value="ECO:0007669"/>
    <property type="project" value="UniProtKB-KW"/>
</dbReference>
<evidence type="ECO:0000313" key="17">
    <source>
        <dbReference type="EMBL" id="QTX33073.1"/>
    </source>
</evidence>
<keyword evidence="5 14" id="KW-0235">DNA replication</keyword>
<keyword evidence="14" id="KW-0464">Manganese</keyword>
<comment type="similarity">
    <text evidence="13 14">Belongs to the NAD-dependent DNA ligase family. LigA subfamily.</text>
</comment>
<dbReference type="Proteomes" id="UP000671879">
    <property type="component" value="Chromosome"/>
</dbReference>
<evidence type="ECO:0000256" key="15">
    <source>
        <dbReference type="RuleBase" id="RU000618"/>
    </source>
</evidence>
<evidence type="ECO:0000256" key="8">
    <source>
        <dbReference type="ARBA" id="ARBA00022833"/>
    </source>
</evidence>
<dbReference type="InterPro" id="IPR041663">
    <property type="entry name" value="DisA/LigA_HHH"/>
</dbReference>
<feature type="binding site" evidence="14">
    <location>
        <position position="175"/>
    </location>
    <ligand>
        <name>NAD(+)</name>
        <dbReference type="ChEBI" id="CHEBI:57540"/>
    </ligand>
</feature>
<keyword evidence="7 14" id="KW-0227">DNA damage</keyword>
<dbReference type="InterPro" id="IPR018239">
    <property type="entry name" value="DNA_ligase_AS"/>
</dbReference>
<feature type="binding site" evidence="14">
    <location>
        <position position="427"/>
    </location>
    <ligand>
        <name>Zn(2+)</name>
        <dbReference type="ChEBI" id="CHEBI:29105"/>
    </ligand>
</feature>
<keyword evidence="4 14" id="KW-0436">Ligase</keyword>
<dbReference type="SUPFAM" id="SSF56091">
    <property type="entry name" value="DNA ligase/mRNA capping enzyme, catalytic domain"/>
    <property type="match status" value="1"/>
</dbReference>
<dbReference type="PIRSF" id="PIRSF001604">
    <property type="entry name" value="LigA"/>
    <property type="match status" value="1"/>
</dbReference>
<dbReference type="InterPro" id="IPR013840">
    <property type="entry name" value="DNAligase_N"/>
</dbReference>
<dbReference type="Gene3D" id="3.30.470.30">
    <property type="entry name" value="DNA ligase/mRNA capping enzyme"/>
    <property type="match status" value="1"/>
</dbReference>
<dbReference type="FunFam" id="1.10.150.20:FF:000007">
    <property type="entry name" value="DNA ligase"/>
    <property type="match status" value="1"/>
</dbReference>
<dbReference type="InterPro" id="IPR001357">
    <property type="entry name" value="BRCT_dom"/>
</dbReference>
<evidence type="ECO:0000256" key="10">
    <source>
        <dbReference type="ARBA" id="ARBA00023027"/>
    </source>
</evidence>
<evidence type="ECO:0000256" key="6">
    <source>
        <dbReference type="ARBA" id="ARBA00022723"/>
    </source>
</evidence>
<dbReference type="Pfam" id="PF03119">
    <property type="entry name" value="DNA_ligase_ZBD"/>
    <property type="match status" value="1"/>
</dbReference>
<dbReference type="NCBIfam" id="NF005932">
    <property type="entry name" value="PRK07956.1"/>
    <property type="match status" value="1"/>
</dbReference>
<evidence type="ECO:0000256" key="3">
    <source>
        <dbReference type="ARBA" id="ARBA00013308"/>
    </source>
</evidence>
<proteinExistence type="inferred from homology"/>
<dbReference type="HAMAP" id="MF_01588">
    <property type="entry name" value="DNA_ligase_A"/>
    <property type="match status" value="1"/>
</dbReference>
<dbReference type="InterPro" id="IPR004150">
    <property type="entry name" value="NAD_DNA_ligase_OB"/>
</dbReference>
<dbReference type="SUPFAM" id="SSF47781">
    <property type="entry name" value="RuvA domain 2-like"/>
    <property type="match status" value="1"/>
</dbReference>
<feature type="binding site" evidence="14">
    <location>
        <position position="291"/>
    </location>
    <ligand>
        <name>NAD(+)</name>
        <dbReference type="ChEBI" id="CHEBI:57540"/>
    </ligand>
</feature>
<dbReference type="EC" id="6.5.1.2" evidence="2 14"/>
<dbReference type="RefSeq" id="WP_274374347.1">
    <property type="nucleotide sequence ID" value="NZ_CP072943.1"/>
</dbReference>
<evidence type="ECO:0000256" key="5">
    <source>
        <dbReference type="ARBA" id="ARBA00022705"/>
    </source>
</evidence>
<feature type="binding site" evidence="14">
    <location>
        <position position="315"/>
    </location>
    <ligand>
        <name>NAD(+)</name>
        <dbReference type="ChEBI" id="CHEBI:57540"/>
    </ligand>
</feature>
<dbReference type="SMART" id="SM00278">
    <property type="entry name" value="HhH1"/>
    <property type="match status" value="3"/>
</dbReference>
<dbReference type="SUPFAM" id="SSF50249">
    <property type="entry name" value="Nucleic acid-binding proteins"/>
    <property type="match status" value="1"/>
</dbReference>
<dbReference type="Pfam" id="PF03120">
    <property type="entry name" value="OB_DNA_ligase"/>
    <property type="match status" value="1"/>
</dbReference>
<reference evidence="18" key="1">
    <citation type="submission" date="2021-04" db="EMBL/GenBank/DDBJ databases">
        <title>A novel Synergistetes isolate from a pyrite-forming mixed culture.</title>
        <authorList>
            <person name="Bunk B."/>
            <person name="Sproer C."/>
            <person name="Spring S."/>
            <person name="Pester M."/>
        </authorList>
    </citation>
    <scope>NUCLEOTIDE SEQUENCE [LARGE SCALE GENOMIC DNA]</scope>
    <source>
        <strain evidence="18">J.5.4.2-T.3.5.2</strain>
    </source>
</reference>
<feature type="binding site" evidence="14">
    <location>
        <position position="412"/>
    </location>
    <ligand>
        <name>Zn(2+)</name>
        <dbReference type="ChEBI" id="CHEBI:29105"/>
    </ligand>
</feature>
<dbReference type="Pfam" id="PF01653">
    <property type="entry name" value="DNA_ligase_aden"/>
    <property type="match status" value="1"/>
</dbReference>
<feature type="binding site" evidence="14">
    <location>
        <position position="432"/>
    </location>
    <ligand>
        <name>Zn(2+)</name>
        <dbReference type="ChEBI" id="CHEBI:29105"/>
    </ligand>
</feature>
<feature type="binding site" evidence="14">
    <location>
        <begin position="37"/>
        <end position="41"/>
    </location>
    <ligand>
        <name>NAD(+)</name>
        <dbReference type="ChEBI" id="CHEBI:57540"/>
    </ligand>
</feature>
<keyword evidence="6 14" id="KW-0479">Metal-binding</keyword>
<keyword evidence="8 14" id="KW-0862">Zinc</keyword>
<feature type="binding site" evidence="14">
    <location>
        <begin position="86"/>
        <end position="87"/>
    </location>
    <ligand>
        <name>NAD(+)</name>
        <dbReference type="ChEBI" id="CHEBI:57540"/>
    </ligand>
</feature>
<feature type="domain" description="BRCT" evidence="16">
    <location>
        <begin position="591"/>
        <end position="664"/>
    </location>
</feature>
<feature type="active site" description="N6-AMP-lysine intermediate" evidence="14">
    <location>
        <position position="118"/>
    </location>
</feature>
<evidence type="ECO:0000256" key="1">
    <source>
        <dbReference type="ARBA" id="ARBA00004067"/>
    </source>
</evidence>
<dbReference type="InterPro" id="IPR033136">
    <property type="entry name" value="DNA_ligase_CS"/>
</dbReference>
<dbReference type="Gene3D" id="2.40.50.140">
    <property type="entry name" value="Nucleic acid-binding proteins"/>
    <property type="match status" value="1"/>
</dbReference>
<dbReference type="FunFam" id="1.10.150.20:FF:000006">
    <property type="entry name" value="DNA ligase"/>
    <property type="match status" value="1"/>
</dbReference>
<dbReference type="CDD" id="cd00114">
    <property type="entry name" value="LIGANc"/>
    <property type="match status" value="1"/>
</dbReference>
<accession>A0A9Q7APQ5</accession>
<gene>
    <name evidence="14 17" type="primary">ligA</name>
    <name evidence="17" type="ORF">KAR29_03995</name>
</gene>
<keyword evidence="10 14" id="KW-0520">NAD</keyword>
<protein>
    <recommendedName>
        <fullName evidence="3 14">DNA ligase</fullName>
        <ecNumber evidence="2 14">6.5.1.2</ecNumber>
    </recommendedName>
    <alternativeName>
        <fullName evidence="14">Polydeoxyribonucleotide synthase [NAD(+)]</fullName>
    </alternativeName>
</protein>
<evidence type="ECO:0000256" key="14">
    <source>
        <dbReference type="HAMAP-Rule" id="MF_01588"/>
    </source>
</evidence>
<dbReference type="PANTHER" id="PTHR23389">
    <property type="entry name" value="CHROMOSOME TRANSMISSION FIDELITY FACTOR 18"/>
    <property type="match status" value="1"/>
</dbReference>
<organism evidence="17 18">
    <name type="scientific">Aminithiophilus ramosus</name>
    <dbReference type="NCBI Taxonomy" id="3029084"/>
    <lineage>
        <taxon>Bacteria</taxon>
        <taxon>Thermotogati</taxon>
        <taxon>Synergistota</taxon>
        <taxon>Synergistia</taxon>
        <taxon>Synergistales</taxon>
        <taxon>Aminithiophilaceae</taxon>
        <taxon>Aminithiophilus</taxon>
    </lineage>
</organism>
<comment type="catalytic activity">
    <reaction evidence="12 14 15">
        <text>NAD(+) + (deoxyribonucleotide)n-3'-hydroxyl + 5'-phospho-(deoxyribonucleotide)m = (deoxyribonucleotide)n+m + AMP + beta-nicotinamide D-nucleotide.</text>
        <dbReference type="EC" id="6.5.1.2"/>
    </reaction>
</comment>
<dbReference type="Pfam" id="PF00533">
    <property type="entry name" value="BRCT"/>
    <property type="match status" value="1"/>
</dbReference>
<dbReference type="Pfam" id="PF14520">
    <property type="entry name" value="HHH_5"/>
    <property type="match status" value="1"/>
</dbReference>
<dbReference type="InterPro" id="IPR003583">
    <property type="entry name" value="Hlx-hairpin-Hlx_DNA-bd_motif"/>
</dbReference>
<dbReference type="FunFam" id="2.40.50.140:FF:000012">
    <property type="entry name" value="DNA ligase"/>
    <property type="match status" value="1"/>
</dbReference>
<dbReference type="PROSITE" id="PS50172">
    <property type="entry name" value="BRCT"/>
    <property type="match status" value="1"/>
</dbReference>
<dbReference type="InterPro" id="IPR010994">
    <property type="entry name" value="RuvA_2-like"/>
</dbReference>
<dbReference type="Gene3D" id="1.10.150.20">
    <property type="entry name" value="5' to 3' exonuclease, C-terminal subdomain"/>
    <property type="match status" value="2"/>
</dbReference>
<evidence type="ECO:0000259" key="16">
    <source>
        <dbReference type="PROSITE" id="PS50172"/>
    </source>
</evidence>
<dbReference type="InterPro" id="IPR001679">
    <property type="entry name" value="DNA_ligase"/>
</dbReference>
<dbReference type="InterPro" id="IPR004149">
    <property type="entry name" value="Znf_DNAligase_C4"/>
</dbReference>
<keyword evidence="9 14" id="KW-0460">Magnesium</keyword>